<evidence type="ECO:0000313" key="2">
    <source>
        <dbReference type="Proteomes" id="UP001055072"/>
    </source>
</evidence>
<name>A0ACB8UI14_9APHY</name>
<dbReference type="Proteomes" id="UP001055072">
    <property type="component" value="Unassembled WGS sequence"/>
</dbReference>
<protein>
    <submittedName>
        <fullName evidence="1">MFS general substrate transporter</fullName>
    </submittedName>
</protein>
<reference evidence="1" key="1">
    <citation type="journal article" date="2021" name="Environ. Microbiol.">
        <title>Gene family expansions and transcriptome signatures uncover fungal adaptations to wood decay.</title>
        <authorList>
            <person name="Hage H."/>
            <person name="Miyauchi S."/>
            <person name="Viragh M."/>
            <person name="Drula E."/>
            <person name="Min B."/>
            <person name="Chaduli D."/>
            <person name="Navarro D."/>
            <person name="Favel A."/>
            <person name="Norest M."/>
            <person name="Lesage-Meessen L."/>
            <person name="Balint B."/>
            <person name="Merenyi Z."/>
            <person name="de Eugenio L."/>
            <person name="Morin E."/>
            <person name="Martinez A.T."/>
            <person name="Baldrian P."/>
            <person name="Stursova M."/>
            <person name="Martinez M.J."/>
            <person name="Novotny C."/>
            <person name="Magnuson J.K."/>
            <person name="Spatafora J.W."/>
            <person name="Maurice S."/>
            <person name="Pangilinan J."/>
            <person name="Andreopoulos W."/>
            <person name="LaButti K."/>
            <person name="Hundley H."/>
            <person name="Na H."/>
            <person name="Kuo A."/>
            <person name="Barry K."/>
            <person name="Lipzen A."/>
            <person name="Henrissat B."/>
            <person name="Riley R."/>
            <person name="Ahrendt S."/>
            <person name="Nagy L.G."/>
            <person name="Grigoriev I.V."/>
            <person name="Martin F."/>
            <person name="Rosso M.N."/>
        </authorList>
    </citation>
    <scope>NUCLEOTIDE SEQUENCE</scope>
    <source>
        <strain evidence="1">CBS 384.51</strain>
    </source>
</reference>
<sequence length="548" mass="58946">MGDVEKGDSHENTVNDYGDALTPVSPSDESRPFLNEDLEDAIKLVNSHREESSNIPTRKHGVTPLPKAQLATLCAVRLVDPIMFTQIFPYVNEMMDHLHLTEDRSKTGLYSGLVESSFAVAQLFSIYQWARLSDKIGRKPVVLAGISGIALGTVIMGFSQSLFMVLFARSLAGFFSGNVAVVHSVIAEITDHTNQHTAFPIYGLCWPLGAIIGPLLGGTFSNPADKYPTLFDYPIFRTYPYLLPSLVAASIAISGVIFGIFFFKETLPAKQRRRNDSISSPSSPTFDNIPEKSPQSYGVKDLLAIPVIRALCISGMALSGINTAFDVIFVLYCYSPILTGGLAFTAAEIGLALATSGAISAGLQLFFMPYLLRRFDHAKMYNTCMGIWPYTYALLPGLNVIARWGAVVGKVPLPIAGDGVEGLNVGGVSAIVGVTPGTKALLWVGIGVLLCMARVACLGFSVSMILVKDSAPHAAVLGKTNGLAQFAMCFARAFAPACASTLFAFSVSLPFWPLRYLWVFVMVGIAILGTTPSKKIAAGMKHAHAQRQ</sequence>
<dbReference type="EMBL" id="MU274901">
    <property type="protein sequence ID" value="KAI0094018.1"/>
    <property type="molecule type" value="Genomic_DNA"/>
</dbReference>
<proteinExistence type="predicted"/>
<organism evidence="1 2">
    <name type="scientific">Irpex rosettiformis</name>
    <dbReference type="NCBI Taxonomy" id="378272"/>
    <lineage>
        <taxon>Eukaryota</taxon>
        <taxon>Fungi</taxon>
        <taxon>Dikarya</taxon>
        <taxon>Basidiomycota</taxon>
        <taxon>Agaricomycotina</taxon>
        <taxon>Agaricomycetes</taxon>
        <taxon>Polyporales</taxon>
        <taxon>Irpicaceae</taxon>
        <taxon>Irpex</taxon>
    </lineage>
</organism>
<comment type="caution">
    <text evidence="1">The sequence shown here is derived from an EMBL/GenBank/DDBJ whole genome shotgun (WGS) entry which is preliminary data.</text>
</comment>
<accession>A0ACB8UI14</accession>
<gene>
    <name evidence="1" type="ORF">BDY19DRAFT_292623</name>
</gene>
<evidence type="ECO:0000313" key="1">
    <source>
        <dbReference type="EMBL" id="KAI0094018.1"/>
    </source>
</evidence>
<keyword evidence="2" id="KW-1185">Reference proteome</keyword>